<name>A0AAD9NPW2_RIDPI</name>
<sequence length="87" mass="9295">MLSPERYITGVTSSSTDFTEALSAFRLAIAFSAAMTSSPVVALMSYDPDISDVVDSRLLDLALATSGSFPTDDALLLTSRTTLSRER</sequence>
<dbReference type="EMBL" id="JAODUO010000565">
    <property type="protein sequence ID" value="KAK2178015.1"/>
    <property type="molecule type" value="Genomic_DNA"/>
</dbReference>
<dbReference type="Proteomes" id="UP001209878">
    <property type="component" value="Unassembled WGS sequence"/>
</dbReference>
<evidence type="ECO:0000313" key="1">
    <source>
        <dbReference type="EMBL" id="KAK2178015.1"/>
    </source>
</evidence>
<reference evidence="1" key="1">
    <citation type="journal article" date="2023" name="Mol. Biol. Evol.">
        <title>Third-Generation Sequencing Reveals the Adaptive Role of the Epigenome in Three Deep-Sea Polychaetes.</title>
        <authorList>
            <person name="Perez M."/>
            <person name="Aroh O."/>
            <person name="Sun Y."/>
            <person name="Lan Y."/>
            <person name="Juniper S.K."/>
            <person name="Young C.R."/>
            <person name="Angers B."/>
            <person name="Qian P.Y."/>
        </authorList>
    </citation>
    <scope>NUCLEOTIDE SEQUENCE</scope>
    <source>
        <strain evidence="1">R07B-5</strain>
    </source>
</reference>
<protein>
    <submittedName>
        <fullName evidence="1">Uncharacterized protein</fullName>
    </submittedName>
</protein>
<proteinExistence type="predicted"/>
<evidence type="ECO:0000313" key="2">
    <source>
        <dbReference type="Proteomes" id="UP001209878"/>
    </source>
</evidence>
<comment type="caution">
    <text evidence="1">The sequence shown here is derived from an EMBL/GenBank/DDBJ whole genome shotgun (WGS) entry which is preliminary data.</text>
</comment>
<dbReference type="AlphaFoldDB" id="A0AAD9NPW2"/>
<accession>A0AAD9NPW2</accession>
<keyword evidence="2" id="KW-1185">Reference proteome</keyword>
<gene>
    <name evidence="1" type="ORF">NP493_565g00025</name>
</gene>
<organism evidence="1 2">
    <name type="scientific">Ridgeia piscesae</name>
    <name type="common">Tubeworm</name>
    <dbReference type="NCBI Taxonomy" id="27915"/>
    <lineage>
        <taxon>Eukaryota</taxon>
        <taxon>Metazoa</taxon>
        <taxon>Spiralia</taxon>
        <taxon>Lophotrochozoa</taxon>
        <taxon>Annelida</taxon>
        <taxon>Polychaeta</taxon>
        <taxon>Sedentaria</taxon>
        <taxon>Canalipalpata</taxon>
        <taxon>Sabellida</taxon>
        <taxon>Siboglinidae</taxon>
        <taxon>Ridgeia</taxon>
    </lineage>
</organism>